<evidence type="ECO:0000313" key="3">
    <source>
        <dbReference type="EMBL" id="JAP60218.1"/>
    </source>
</evidence>
<dbReference type="PANTHER" id="PTHR15323">
    <property type="entry name" value="D123 PROTEIN"/>
    <property type="match status" value="1"/>
</dbReference>
<evidence type="ECO:0000256" key="2">
    <source>
        <dbReference type="SAM" id="MobiDB-lite"/>
    </source>
</evidence>
<keyword evidence="3" id="KW-0132">Cell division</keyword>
<proteinExistence type="inferred from homology"/>
<dbReference type="AlphaFoldDB" id="A0A0V0J5B0"/>
<dbReference type="EMBL" id="GEEE01003007">
    <property type="protein sequence ID" value="JAP60218.1"/>
    <property type="molecule type" value="Transcribed_RNA"/>
</dbReference>
<accession>A0A0V0J5B0</accession>
<gene>
    <name evidence="3" type="primary">CD123</name>
    <name evidence="3" type="ORF">TR104332</name>
</gene>
<dbReference type="GO" id="GO:0005737">
    <property type="term" value="C:cytoplasm"/>
    <property type="evidence" value="ECO:0007669"/>
    <property type="project" value="TreeGrafter"/>
</dbReference>
<dbReference type="Pfam" id="PF07065">
    <property type="entry name" value="D123"/>
    <property type="match status" value="1"/>
</dbReference>
<comment type="similarity">
    <text evidence="1">Belongs to the CDC123 family.</text>
</comment>
<dbReference type="PANTHER" id="PTHR15323:SF6">
    <property type="entry name" value="CELL DIVISION CYCLE PROTEIN 123 HOMOLOG"/>
    <property type="match status" value="1"/>
</dbReference>
<reference evidence="3" key="1">
    <citation type="submission" date="2016-01" db="EMBL/GenBank/DDBJ databases">
        <title>Reference transcriptome for the parasite Schistocephalus solidus: insights into the molecular evolution of parasitism.</title>
        <authorList>
            <person name="Hebert F.O."/>
            <person name="Grambauer S."/>
            <person name="Barber I."/>
            <person name="Landry C.R."/>
            <person name="Aubin-Horth N."/>
        </authorList>
    </citation>
    <scope>NUCLEOTIDE SEQUENCE</scope>
</reference>
<dbReference type="InterPro" id="IPR009772">
    <property type="entry name" value="CDC123"/>
</dbReference>
<protein>
    <submittedName>
        <fullName evidence="3">Cell division cycle protein 123 homolog</fullName>
    </submittedName>
</protein>
<evidence type="ECO:0000256" key="1">
    <source>
        <dbReference type="ARBA" id="ARBA00011047"/>
    </source>
</evidence>
<name>A0A0V0J5B0_SCHSO</name>
<dbReference type="GO" id="GO:0051301">
    <property type="term" value="P:cell division"/>
    <property type="evidence" value="ECO:0007669"/>
    <property type="project" value="UniProtKB-KW"/>
</dbReference>
<keyword evidence="3" id="KW-0131">Cell cycle</keyword>
<sequence>MRKEEVVACSFDSWYNSFKDYTTESLIFDLPKEVLDFLKNAPLILPKNLIYMRKDNTEFSESDEDNWTDEDADDNKRPNFPDFEKVINKGIESLGGYAFAKLNWSAPKDATWVSFGNSLKCYSAADILLLLKASDFVSYDILAPFSLCSDAPASEQAYSNLKLILRRWHDFRPEGEFRCFVKSRSIIAISQRNWDAYFTFVDTEQANIVQAITKFFKEKVKDRFPLQNYVLDVYTSQNFRSSKCVKIIDFNVFGPPTDALLFKWPELEAANPGQEIWFRKQEDKSLRSGNLNKYKIPIDLADIASGADPAKLIDLVQAQVEEQNEAAAKESPSQS</sequence>
<feature type="compositionally biased region" description="Acidic residues" evidence="2">
    <location>
        <begin position="60"/>
        <end position="73"/>
    </location>
</feature>
<feature type="region of interest" description="Disordered" evidence="2">
    <location>
        <begin position="60"/>
        <end position="79"/>
    </location>
</feature>
<organism evidence="3">
    <name type="scientific">Schistocephalus solidus</name>
    <name type="common">Tapeworm</name>
    <dbReference type="NCBI Taxonomy" id="70667"/>
    <lineage>
        <taxon>Eukaryota</taxon>
        <taxon>Metazoa</taxon>
        <taxon>Spiralia</taxon>
        <taxon>Lophotrochozoa</taxon>
        <taxon>Platyhelminthes</taxon>
        <taxon>Cestoda</taxon>
        <taxon>Eucestoda</taxon>
        <taxon>Diphyllobothriidea</taxon>
        <taxon>Diphyllobothriidae</taxon>
        <taxon>Schistocephalus</taxon>
    </lineage>
</organism>